<dbReference type="STRING" id="1002526.SAMN05216578_101388"/>
<evidence type="ECO:0008006" key="5">
    <source>
        <dbReference type="Google" id="ProtNLM"/>
    </source>
</evidence>
<gene>
    <name evidence="3" type="ORF">SAMN05216578_101388</name>
</gene>
<evidence type="ECO:0000256" key="2">
    <source>
        <dbReference type="SAM" id="MobiDB-lite"/>
    </source>
</evidence>
<accession>A0A1I5ZXL5</accession>
<protein>
    <recommendedName>
        <fullName evidence="5">Thymidine phosphorylase</fullName>
    </recommendedName>
</protein>
<dbReference type="AlphaFoldDB" id="A0A1I5ZXL5"/>
<proteinExistence type="predicted"/>
<feature type="compositionally biased region" description="Low complexity" evidence="2">
    <location>
        <begin position="245"/>
        <end position="260"/>
    </location>
</feature>
<keyword evidence="1" id="KW-0175">Coiled coil</keyword>
<evidence type="ECO:0000256" key="1">
    <source>
        <dbReference type="SAM" id="Coils"/>
    </source>
</evidence>
<evidence type="ECO:0000313" key="3">
    <source>
        <dbReference type="EMBL" id="SFQ61122.1"/>
    </source>
</evidence>
<reference evidence="3 4" key="1">
    <citation type="submission" date="2016-10" db="EMBL/GenBank/DDBJ databases">
        <authorList>
            <person name="de Groot N.N."/>
        </authorList>
    </citation>
    <scope>NUCLEOTIDE SEQUENCE [LARGE SCALE GENOMIC DNA]</scope>
    <source>
        <strain evidence="3 4">JCM 18415</strain>
    </source>
</reference>
<feature type="coiled-coil region" evidence="1">
    <location>
        <begin position="461"/>
        <end position="488"/>
    </location>
</feature>
<name>A0A1I5ZXL5_9GAMM</name>
<dbReference type="RefSeq" id="WP_177197763.1">
    <property type="nucleotide sequence ID" value="NZ_FOYD01000001.1"/>
</dbReference>
<dbReference type="Proteomes" id="UP000242815">
    <property type="component" value="Unassembled WGS sequence"/>
</dbReference>
<dbReference type="EMBL" id="FOYD01000001">
    <property type="protein sequence ID" value="SFQ61122.1"/>
    <property type="molecule type" value="Genomic_DNA"/>
</dbReference>
<dbReference type="Pfam" id="PF07793">
    <property type="entry name" value="DUF1631"/>
    <property type="match status" value="1"/>
</dbReference>
<evidence type="ECO:0000313" key="4">
    <source>
        <dbReference type="Proteomes" id="UP000242815"/>
    </source>
</evidence>
<organism evidence="3 4">
    <name type="scientific">Halopseudomonas formosensis</name>
    <dbReference type="NCBI Taxonomy" id="1002526"/>
    <lineage>
        <taxon>Bacteria</taxon>
        <taxon>Pseudomonadati</taxon>
        <taxon>Pseudomonadota</taxon>
        <taxon>Gammaproteobacteria</taxon>
        <taxon>Pseudomonadales</taxon>
        <taxon>Pseudomonadaceae</taxon>
        <taxon>Halopseudomonas</taxon>
    </lineage>
</organism>
<sequence length="774" mass="85363">MSKDHNKVVSLASVGQGVRRQGAVSRGSLPPPLAAVRDRVQTFLRVGLSELFDNADDTLFAKADRAASNADQSMFFDAMRLLRLQRHAVEKSCCEGLDRQFNELQGYRRAAEAPASYDLDSLSLVQPDELEQTVAMDSMVGRVLARNQQALTHLTLRLNALINGGISDADNVLAPAQLVQLFVDGYAPLNLDIKVRLIILKMFERHVFNSLDSLYADINELLANAGVLPDLKQGGPVRRPRAERPAPAASRPAATTGAADDGAEQQQVLSIFSELISSWRHVSGDVALSALGAPSAPPVRSDELLGMLNHFASQASHSGASLTDLRNHINHQLTEQQRQTGEVRKLDRVDDDVISLVSMLFDVVLDDDQLPAALKALIGRMQLPILRVAIADKSLFNRASHPARRLLNELARATMGWSDHDDLQRDQLHALLERMVDRMHGEALVDAAFFEQMHEELAGFVRLEQRRAERLEQRTRDAEEGRARVEAARSQAARVLNGLLMGRTLPVFVVDLLRDRWSQVLQLAHLREGRDSSAWQDAVALAERLVESVEIPVRETLEQRRRLNEQVCEGLCDGLRLIGEEQPEDSPQLHQLQALQQAALATMAPPAPPVVEPVESSVMVEPVSASISEVESVPAAEPGQPELAVDIPLLTDMVLVEEPVLEEPLPESQPETVAELPDAEAAAWVDSLHTGSWFELAASEDRPAQRCKLAAIISFSGKYIFVNRSGMKVAEYGHLELSSLYQRGEIRLLANDQLFDRALESVIGNLRQLRGSRS</sequence>
<dbReference type="InterPro" id="IPR012434">
    <property type="entry name" value="DUF1631"/>
</dbReference>
<feature type="region of interest" description="Disordered" evidence="2">
    <location>
        <begin position="232"/>
        <end position="261"/>
    </location>
</feature>